<evidence type="ECO:0000256" key="3">
    <source>
        <dbReference type="ARBA" id="ARBA00023002"/>
    </source>
</evidence>
<dbReference type="InterPro" id="IPR036291">
    <property type="entry name" value="NAD(P)-bd_dom_sf"/>
</dbReference>
<evidence type="ECO:0000313" key="7">
    <source>
        <dbReference type="Proteomes" id="UP001500359"/>
    </source>
</evidence>
<dbReference type="Proteomes" id="UP001500359">
    <property type="component" value="Unassembled WGS sequence"/>
</dbReference>
<evidence type="ECO:0000256" key="1">
    <source>
        <dbReference type="ARBA" id="ARBA00010928"/>
    </source>
</evidence>
<evidence type="ECO:0000313" key="6">
    <source>
        <dbReference type="EMBL" id="GAA0857875.1"/>
    </source>
</evidence>
<name>A0ABN1LM88_9ALTE</name>
<protein>
    <submittedName>
        <fullName evidence="6">Gfo/Idh/MocA family oxidoreductase</fullName>
    </submittedName>
</protein>
<comment type="similarity">
    <text evidence="1">Belongs to the Gfo/Idh/MocA family.</text>
</comment>
<keyword evidence="2" id="KW-0732">Signal</keyword>
<dbReference type="PANTHER" id="PTHR22604:SF105">
    <property type="entry name" value="TRANS-1,2-DIHYDROBENZENE-1,2-DIOL DEHYDROGENASE"/>
    <property type="match status" value="1"/>
</dbReference>
<evidence type="ECO:0000256" key="2">
    <source>
        <dbReference type="ARBA" id="ARBA00022729"/>
    </source>
</evidence>
<comment type="caution">
    <text evidence="6">The sequence shown here is derived from an EMBL/GenBank/DDBJ whole genome shotgun (WGS) entry which is preliminary data.</text>
</comment>
<gene>
    <name evidence="6" type="ORF">GCM10009114_25320</name>
</gene>
<dbReference type="Pfam" id="PF01408">
    <property type="entry name" value="GFO_IDH_MocA"/>
    <property type="match status" value="1"/>
</dbReference>
<dbReference type="Pfam" id="PF22725">
    <property type="entry name" value="GFO_IDH_MocA_C3"/>
    <property type="match status" value="1"/>
</dbReference>
<feature type="domain" description="Gfo/Idh/MocA-like oxidoreductase N-terminal" evidence="4">
    <location>
        <begin position="1"/>
        <end position="118"/>
    </location>
</feature>
<dbReference type="Gene3D" id="3.30.360.10">
    <property type="entry name" value="Dihydrodipicolinate Reductase, domain 2"/>
    <property type="match status" value="1"/>
</dbReference>
<keyword evidence="3" id="KW-0560">Oxidoreductase</keyword>
<accession>A0ABN1LM88</accession>
<evidence type="ECO:0000259" key="5">
    <source>
        <dbReference type="Pfam" id="PF22725"/>
    </source>
</evidence>
<evidence type="ECO:0000259" key="4">
    <source>
        <dbReference type="Pfam" id="PF01408"/>
    </source>
</evidence>
<proteinExistence type="inferred from homology"/>
<dbReference type="RefSeq" id="WP_343860528.1">
    <property type="nucleotide sequence ID" value="NZ_BAAAFD010000007.1"/>
</dbReference>
<organism evidence="6 7">
    <name type="scientific">Aliiglaciecola litoralis</name>
    <dbReference type="NCBI Taxonomy" id="582857"/>
    <lineage>
        <taxon>Bacteria</taxon>
        <taxon>Pseudomonadati</taxon>
        <taxon>Pseudomonadota</taxon>
        <taxon>Gammaproteobacteria</taxon>
        <taxon>Alteromonadales</taxon>
        <taxon>Alteromonadaceae</taxon>
        <taxon>Aliiglaciecola</taxon>
    </lineage>
</organism>
<reference evidence="6 7" key="1">
    <citation type="journal article" date="2019" name="Int. J. Syst. Evol. Microbiol.">
        <title>The Global Catalogue of Microorganisms (GCM) 10K type strain sequencing project: providing services to taxonomists for standard genome sequencing and annotation.</title>
        <authorList>
            <consortium name="The Broad Institute Genomics Platform"/>
            <consortium name="The Broad Institute Genome Sequencing Center for Infectious Disease"/>
            <person name="Wu L."/>
            <person name="Ma J."/>
        </authorList>
    </citation>
    <scope>NUCLEOTIDE SEQUENCE [LARGE SCALE GENOMIC DNA]</scope>
    <source>
        <strain evidence="6 7">JCM 15896</strain>
    </source>
</reference>
<dbReference type="SUPFAM" id="SSF51735">
    <property type="entry name" value="NAD(P)-binding Rossmann-fold domains"/>
    <property type="match status" value="1"/>
</dbReference>
<sequence length="328" mass="36696">MKWGIIGPGAIAQQFAAALKFSERGELYAVASRNLQRAGEFACRFGATISYGDYESLIGDDQVDAIYIATPHSHHFHYAALCLQANKHLLLEKPLTVNAAQTEYLVALAEQHQCVLQEALWSRFMPCFAQVKQWMANDIGQVQYISSQIGFAFSHLRNHRITSPALAGGALLDLGVYSISISQYLLAEYPSQIQALGLLNNDQVDQNTLVNLSYPSGVTSQFVCTIGAQSSNVMTIHGKQGYIQIPRYFWNGEQAQLFQDDKLVETIDFPHPTNGFEYQIESVMDSVEQGRLCDPRMNHQDSINVMKTLDEVRRQIGLQFPIEIESLN</sequence>
<dbReference type="InterPro" id="IPR050984">
    <property type="entry name" value="Gfo/Idh/MocA_domain"/>
</dbReference>
<dbReference type="SUPFAM" id="SSF55347">
    <property type="entry name" value="Glyceraldehyde-3-phosphate dehydrogenase-like, C-terminal domain"/>
    <property type="match status" value="1"/>
</dbReference>
<dbReference type="InterPro" id="IPR000683">
    <property type="entry name" value="Gfo/Idh/MocA-like_OxRdtase_N"/>
</dbReference>
<dbReference type="PANTHER" id="PTHR22604">
    <property type="entry name" value="OXIDOREDUCTASES"/>
    <property type="match status" value="1"/>
</dbReference>
<feature type="domain" description="GFO/IDH/MocA-like oxidoreductase" evidence="5">
    <location>
        <begin position="128"/>
        <end position="243"/>
    </location>
</feature>
<keyword evidence="7" id="KW-1185">Reference proteome</keyword>
<dbReference type="InterPro" id="IPR055170">
    <property type="entry name" value="GFO_IDH_MocA-like_dom"/>
</dbReference>
<dbReference type="EMBL" id="BAAAFD010000007">
    <property type="protein sequence ID" value="GAA0857875.1"/>
    <property type="molecule type" value="Genomic_DNA"/>
</dbReference>
<dbReference type="Gene3D" id="3.40.50.720">
    <property type="entry name" value="NAD(P)-binding Rossmann-like Domain"/>
    <property type="match status" value="1"/>
</dbReference>